<name>A0A2M4DLH8_ANODA</name>
<evidence type="ECO:0000313" key="1">
    <source>
        <dbReference type="EMBL" id="MBW78412.1"/>
    </source>
</evidence>
<sequence>MLAKSIAILSHPTLAAHRRALWWSTVTDGRNETLTQHTHTHRAHTTRASCGCALWSRTSGCYYGPSAFSISDLRAETTEICVPQ</sequence>
<dbReference type="AlphaFoldDB" id="A0A2M4DLH8"/>
<proteinExistence type="predicted"/>
<reference evidence="1" key="1">
    <citation type="submission" date="2018-01" db="EMBL/GenBank/DDBJ databases">
        <title>An insight into the sialome of Amazonian anophelines.</title>
        <authorList>
            <person name="Ribeiro J.M."/>
            <person name="Scarpassa V."/>
            <person name="Calvo E."/>
        </authorList>
    </citation>
    <scope>NUCLEOTIDE SEQUENCE</scope>
</reference>
<dbReference type="EMBL" id="GGFL01014234">
    <property type="protein sequence ID" value="MBW78412.1"/>
    <property type="molecule type" value="Transcribed_RNA"/>
</dbReference>
<protein>
    <submittedName>
        <fullName evidence="1">Putative secreted protein</fullName>
    </submittedName>
</protein>
<organism evidence="1">
    <name type="scientific">Anopheles darlingi</name>
    <name type="common">Mosquito</name>
    <dbReference type="NCBI Taxonomy" id="43151"/>
    <lineage>
        <taxon>Eukaryota</taxon>
        <taxon>Metazoa</taxon>
        <taxon>Ecdysozoa</taxon>
        <taxon>Arthropoda</taxon>
        <taxon>Hexapoda</taxon>
        <taxon>Insecta</taxon>
        <taxon>Pterygota</taxon>
        <taxon>Neoptera</taxon>
        <taxon>Endopterygota</taxon>
        <taxon>Diptera</taxon>
        <taxon>Nematocera</taxon>
        <taxon>Culicoidea</taxon>
        <taxon>Culicidae</taxon>
        <taxon>Anophelinae</taxon>
        <taxon>Anopheles</taxon>
    </lineage>
</organism>
<accession>A0A2M4DLH8</accession>